<evidence type="ECO:0000259" key="6">
    <source>
        <dbReference type="Pfam" id="PF00669"/>
    </source>
</evidence>
<keyword evidence="9" id="KW-1185">Reference proteome</keyword>
<dbReference type="Pfam" id="PF07196">
    <property type="entry name" value="Flagellin_IN"/>
    <property type="match status" value="1"/>
</dbReference>
<dbReference type="PRINTS" id="PR00207">
    <property type="entry name" value="FLAGELLIN"/>
</dbReference>
<dbReference type="Pfam" id="PF00700">
    <property type="entry name" value="Flagellin_C"/>
    <property type="match status" value="1"/>
</dbReference>
<reference evidence="8" key="1">
    <citation type="submission" date="2018-07" db="EMBL/GenBank/DDBJ databases">
        <title>Genome assembly of strain Ka43.</title>
        <authorList>
            <person name="Kukolya J."/>
            <person name="Nagy I."/>
            <person name="Horvath B."/>
            <person name="Toth A."/>
        </authorList>
    </citation>
    <scope>NUCLEOTIDE SEQUENCE</scope>
    <source>
        <strain evidence="8">KB43</strain>
    </source>
</reference>
<dbReference type="EMBL" id="PRDL01000001">
    <property type="protein sequence ID" value="MBE8717385.1"/>
    <property type="molecule type" value="Genomic_DNA"/>
</dbReference>
<dbReference type="SUPFAM" id="SSF64518">
    <property type="entry name" value="Phase 1 flagellin"/>
    <property type="match status" value="2"/>
</dbReference>
<sequence>MALIINTNVASLNAQRQLMNSGNALDRATERLSSGQRINSAKDDAAGLAISNRMTSQVRGLDQAIRNANDGVSLVQTAEGALQEVTNILQRMRELSIQSANGIYNNADRQTLNAEVKQLKQELDRISETTTFNGQKLLDGTLGNTKLQVGSEANQTIDVSIGSFATSRLGGTSGDIVGESVVGSGTTHATEIAALNALQDGDLLVNGTAIKPITPAAATLDEALASINADLKGKGAEVTSLVQVAADAAGSGVLRAPSETLELKLVDGDGLAQTYTITGTNNLKELAAKINQETGLEASISDSGKLVLTAPGASSLTVTETVAAGTASPSGVTGAAAGVHHNFALVFNDTSTEKQGVKIEMGATGDPARVGALGIDVNDANGNLLGAEVTATTGTLLQEGDLVINGIAIGKISAGAAPADTLAEAIRVINLSSGDTGVVAFPGGNGELALRAANGEEISIKYGDTAVAADILAVTGFRERNATEGVGSVASVDISTYEGAQRAIGIIDKALEQVNATRADLGAVNNRLDHTMANLANVSEKTSASKARIVDADFAAETAALSRAQVLQQAAQAMLAQANARPQEVLQLLR</sequence>
<evidence type="ECO:0000256" key="2">
    <source>
        <dbReference type="ARBA" id="ARBA00022525"/>
    </source>
</evidence>
<evidence type="ECO:0000313" key="8">
    <source>
        <dbReference type="EMBL" id="MBE8717385.1"/>
    </source>
</evidence>
<comment type="caution">
    <text evidence="8">The sequence shown here is derived from an EMBL/GenBank/DDBJ whole genome shotgun (WGS) entry which is preliminary data.</text>
</comment>
<dbReference type="InterPro" id="IPR042187">
    <property type="entry name" value="Flagellin_C_sub2"/>
</dbReference>
<dbReference type="Gene3D" id="3.30.70.2120">
    <property type="match status" value="1"/>
</dbReference>
<dbReference type="Gene3D" id="1.20.1330.10">
    <property type="entry name" value="f41 fragment of flagellin, N-terminal domain"/>
    <property type="match status" value="2"/>
</dbReference>
<dbReference type="Pfam" id="PF00669">
    <property type="entry name" value="Flagellin_N"/>
    <property type="match status" value="1"/>
</dbReference>
<proteinExistence type="inferred from homology"/>
<dbReference type="GO" id="GO:0009288">
    <property type="term" value="C:bacterial-type flagellum"/>
    <property type="evidence" value="ECO:0007669"/>
    <property type="project" value="UniProtKB-SubCell"/>
</dbReference>
<dbReference type="GO" id="GO:0005576">
    <property type="term" value="C:extracellular region"/>
    <property type="evidence" value="ECO:0007669"/>
    <property type="project" value="UniProtKB-SubCell"/>
</dbReference>
<evidence type="ECO:0000256" key="4">
    <source>
        <dbReference type="RuleBase" id="RU362073"/>
    </source>
</evidence>
<dbReference type="AlphaFoldDB" id="A0A928V250"/>
<name>A0A928V250_9GAMM</name>
<dbReference type="InterPro" id="IPR001029">
    <property type="entry name" value="Flagellin_N"/>
</dbReference>
<keyword evidence="2 4" id="KW-0964">Secreted</keyword>
<evidence type="ECO:0000259" key="7">
    <source>
        <dbReference type="Pfam" id="PF00700"/>
    </source>
</evidence>
<evidence type="ECO:0000256" key="3">
    <source>
        <dbReference type="ARBA" id="ARBA00023143"/>
    </source>
</evidence>
<protein>
    <recommendedName>
        <fullName evidence="4">Flagellin</fullName>
    </recommendedName>
</protein>
<dbReference type="PANTHER" id="PTHR42792:SF2">
    <property type="entry name" value="FLAGELLIN"/>
    <property type="match status" value="1"/>
</dbReference>
<dbReference type="InterPro" id="IPR046358">
    <property type="entry name" value="Flagellin_C"/>
</dbReference>
<accession>A0A928V250</accession>
<keyword evidence="3 4" id="KW-0975">Bacterial flagellum</keyword>
<gene>
    <name evidence="8" type="ORF">C4F51_09310</name>
</gene>
<feature type="domain" description="Flagellin C-terminal" evidence="7">
    <location>
        <begin position="504"/>
        <end position="589"/>
    </location>
</feature>
<feature type="coiled-coil region" evidence="5">
    <location>
        <begin position="75"/>
        <end position="129"/>
    </location>
</feature>
<dbReference type="PANTHER" id="PTHR42792">
    <property type="entry name" value="FLAGELLIN"/>
    <property type="match status" value="1"/>
</dbReference>
<evidence type="ECO:0000313" key="9">
    <source>
        <dbReference type="Proteomes" id="UP000652567"/>
    </source>
</evidence>
<keyword evidence="8" id="KW-0282">Flagellum</keyword>
<dbReference type="InterPro" id="IPR010810">
    <property type="entry name" value="Flagellin_hook_IN_motif"/>
</dbReference>
<dbReference type="Proteomes" id="UP000652567">
    <property type="component" value="Unassembled WGS sequence"/>
</dbReference>
<dbReference type="InterPro" id="IPR001492">
    <property type="entry name" value="Flagellin"/>
</dbReference>
<comment type="function">
    <text evidence="4">Flagellin is the subunit protein which polymerizes to form the filaments of bacterial flagella.</text>
</comment>
<comment type="subcellular location">
    <subcellularLocation>
        <location evidence="4">Secreted</location>
    </subcellularLocation>
    <subcellularLocation>
        <location evidence="4">Bacterial flagellum</location>
    </subcellularLocation>
</comment>
<dbReference type="GO" id="GO:0005198">
    <property type="term" value="F:structural molecule activity"/>
    <property type="evidence" value="ECO:0007669"/>
    <property type="project" value="UniProtKB-UniRule"/>
</dbReference>
<keyword evidence="8" id="KW-0969">Cilium</keyword>
<comment type="similarity">
    <text evidence="1 4">Belongs to the bacterial flagellin family.</text>
</comment>
<evidence type="ECO:0000256" key="1">
    <source>
        <dbReference type="ARBA" id="ARBA00005709"/>
    </source>
</evidence>
<dbReference type="RefSeq" id="WP_193909207.1">
    <property type="nucleotide sequence ID" value="NZ_PRDL01000001.1"/>
</dbReference>
<keyword evidence="5" id="KW-0175">Coiled coil</keyword>
<dbReference type="Gene3D" id="6.10.10.10">
    <property type="entry name" value="Flagellar export chaperone, C-terminal domain"/>
    <property type="match status" value="1"/>
</dbReference>
<evidence type="ECO:0000256" key="5">
    <source>
        <dbReference type="SAM" id="Coils"/>
    </source>
</evidence>
<feature type="domain" description="Flagellin N-terminal" evidence="6">
    <location>
        <begin position="5"/>
        <end position="141"/>
    </location>
</feature>
<organism evidence="8 9">
    <name type="scientific">Cellvibrio polysaccharolyticus</name>
    <dbReference type="NCBI Taxonomy" id="2082724"/>
    <lineage>
        <taxon>Bacteria</taxon>
        <taxon>Pseudomonadati</taxon>
        <taxon>Pseudomonadota</taxon>
        <taxon>Gammaproteobacteria</taxon>
        <taxon>Cellvibrionales</taxon>
        <taxon>Cellvibrionaceae</taxon>
        <taxon>Cellvibrio</taxon>
    </lineage>
</organism>
<keyword evidence="8" id="KW-0966">Cell projection</keyword>